<evidence type="ECO:0000313" key="2">
    <source>
        <dbReference type="EMBL" id="TFU34205.1"/>
    </source>
</evidence>
<dbReference type="AlphaFoldDB" id="A0A4Y9FY21"/>
<keyword evidence="3" id="KW-1185">Reference proteome</keyword>
<evidence type="ECO:0000313" key="3">
    <source>
        <dbReference type="Proteomes" id="UP000298358"/>
    </source>
</evidence>
<evidence type="ECO:0000259" key="1">
    <source>
        <dbReference type="SMART" id="SM00507"/>
    </source>
</evidence>
<comment type="caution">
    <text evidence="2">The sequence shown here is derived from an EMBL/GenBank/DDBJ whole genome shotgun (WGS) entry which is preliminary data.</text>
</comment>
<dbReference type="RefSeq" id="WP_135112960.1">
    <property type="nucleotide sequence ID" value="NZ_JADGLL010000003.1"/>
</dbReference>
<dbReference type="SMART" id="SM00507">
    <property type="entry name" value="HNHc"/>
    <property type="match status" value="1"/>
</dbReference>
<reference evidence="2 3" key="1">
    <citation type="submission" date="2019-03" db="EMBL/GenBank/DDBJ databases">
        <title>Diversity of the mouse oral microbiome.</title>
        <authorList>
            <person name="Joseph S."/>
            <person name="Aduse-Opoku J."/>
            <person name="Curtis M."/>
            <person name="Wade W."/>
            <person name="Hashim A."/>
        </authorList>
    </citation>
    <scope>NUCLEOTIDE SEQUENCE [LARGE SCALE GENOMIC DNA]</scope>
    <source>
        <strain evidence="2 3">P1012</strain>
    </source>
</reference>
<dbReference type="InterPro" id="IPR003870">
    <property type="entry name" value="DUF222"/>
</dbReference>
<dbReference type="Proteomes" id="UP000298358">
    <property type="component" value="Unassembled WGS sequence"/>
</dbReference>
<protein>
    <submittedName>
        <fullName evidence="2">HNH endonuclease</fullName>
    </submittedName>
</protein>
<dbReference type="Pfam" id="PF02720">
    <property type="entry name" value="DUF222"/>
    <property type="match status" value="1"/>
</dbReference>
<keyword evidence="2" id="KW-0255">Endonuclease</keyword>
<dbReference type="EMBL" id="SPQB01000003">
    <property type="protein sequence ID" value="TFU34205.1"/>
    <property type="molecule type" value="Genomic_DNA"/>
</dbReference>
<sequence length="440" mass="47142">MTRTSFAERWDLDPARREVLSTIVDGLASAERVIANAEAAKAMLLKAAQDNGLEILAEMGAPSGWILPVRAIAADIAVATNASDRTIRGRMDDAAVLIEQFPATFTALVDGRLSRGHATAVTEEGLRLTDPDARGRYEQLVLERAAGQSPGRLRAIAKAVAEECDPTTIAERHEVAFARRKSWVEAREDGMGVFCLLTGATEARAMQNRATSLAITIHRANRADGASEDERTLDQIRADVVADVMLTGIPSAHVADESGGNALAAIHATVQITIPAATLTGIGDDAAFLAGHGPIDPDTARRLAGGATLWSRLFTDPDTGCLRTVDSYVPTAAQKRFLRARDEHCRFPGCRRPVMRCDLDHTVAHSAGGPTAVTNLAALCRAHHLLKHYGNWTAHHGADGTITWCSPTGRTMQDVPAPVVRFIPSDDVDPPPWDGDPPDF</sequence>
<proteinExistence type="predicted"/>
<dbReference type="InterPro" id="IPR003615">
    <property type="entry name" value="HNH_nuc"/>
</dbReference>
<dbReference type="Gene3D" id="1.10.30.50">
    <property type="match status" value="1"/>
</dbReference>
<feature type="domain" description="HNH nuclease" evidence="1">
    <location>
        <begin position="333"/>
        <end position="385"/>
    </location>
</feature>
<name>A0A4Y9FY21_9MICO</name>
<dbReference type="OrthoDB" id="3261064at2"/>
<gene>
    <name evidence="2" type="ORF">E4U02_02840</name>
</gene>
<keyword evidence="2" id="KW-0540">Nuclease</keyword>
<dbReference type="CDD" id="cd00085">
    <property type="entry name" value="HNHc"/>
    <property type="match status" value="1"/>
</dbReference>
<organism evidence="2 3">
    <name type="scientific">Microbacterium paludicola</name>
    <dbReference type="NCBI Taxonomy" id="300019"/>
    <lineage>
        <taxon>Bacteria</taxon>
        <taxon>Bacillati</taxon>
        <taxon>Actinomycetota</taxon>
        <taxon>Actinomycetes</taxon>
        <taxon>Micrococcales</taxon>
        <taxon>Microbacteriaceae</taxon>
        <taxon>Microbacterium</taxon>
    </lineage>
</organism>
<keyword evidence="2" id="KW-0378">Hydrolase</keyword>
<accession>A0A4Y9FY21</accession>
<dbReference type="GO" id="GO:0004519">
    <property type="term" value="F:endonuclease activity"/>
    <property type="evidence" value="ECO:0007669"/>
    <property type="project" value="UniProtKB-KW"/>
</dbReference>